<proteinExistence type="inferred from homology"/>
<protein>
    <submittedName>
        <fullName evidence="2">Uncharacterized protein</fullName>
    </submittedName>
</protein>
<evidence type="ECO:0000313" key="2">
    <source>
        <dbReference type="EMBL" id="MBN8660960.1"/>
    </source>
</evidence>
<evidence type="ECO:0000256" key="1">
    <source>
        <dbReference type="ARBA" id="ARBA00006007"/>
    </source>
</evidence>
<name>A0A8J7PLP7_9BACT</name>
<accession>A0A8J7PLP7</accession>
<dbReference type="Pfam" id="PF03437">
    <property type="entry name" value="BtpA"/>
    <property type="match status" value="1"/>
</dbReference>
<dbReference type="SUPFAM" id="SSF51366">
    <property type="entry name" value="Ribulose-phoshate binding barrel"/>
    <property type="match status" value="1"/>
</dbReference>
<gene>
    <name evidence="2" type="ORF">J0M35_11380</name>
</gene>
<dbReference type="InterPro" id="IPR005137">
    <property type="entry name" value="BtpA"/>
</dbReference>
<organism evidence="2 3">
    <name type="scientific">Candidatus Obscuribacter phosphatis</name>
    <dbReference type="NCBI Taxonomy" id="1906157"/>
    <lineage>
        <taxon>Bacteria</taxon>
        <taxon>Bacillati</taxon>
        <taxon>Candidatus Melainabacteria</taxon>
        <taxon>Candidatus Obscuribacterales</taxon>
        <taxon>Candidatus Obscuribacteraceae</taxon>
        <taxon>Candidatus Obscuribacter</taxon>
    </lineage>
</organism>
<dbReference type="InterPro" id="IPR011060">
    <property type="entry name" value="RibuloseP-bd_barrel"/>
</dbReference>
<dbReference type="PANTHER" id="PTHR21381">
    <property type="entry name" value="ZGC:162297"/>
    <property type="match status" value="1"/>
</dbReference>
<comment type="caution">
    <text evidence="2">The sequence shown here is derived from an EMBL/GenBank/DDBJ whole genome shotgun (WGS) entry which is preliminary data.</text>
</comment>
<dbReference type="Proteomes" id="UP000664277">
    <property type="component" value="Unassembled WGS sequence"/>
</dbReference>
<dbReference type="EMBL" id="JAFLCK010000015">
    <property type="protein sequence ID" value="MBN8660960.1"/>
    <property type="molecule type" value="Genomic_DNA"/>
</dbReference>
<evidence type="ECO:0000313" key="3">
    <source>
        <dbReference type="Proteomes" id="UP000664277"/>
    </source>
</evidence>
<dbReference type="AlphaFoldDB" id="A0A8J7PLP7"/>
<sequence length="198" mass="21441">MLDNFNKKHPALIGAVHVKPLPGAADFRGAKSIDQIVDEALQDAETYLDGGADGIILENMHDLPYLRGRVEPETTAAMTRVAVAIRQRFTCPIGVQLLAAANREALAVAIAAELDFLRVEGFVFAHIGDEGLHQSCAPELIRLRAALGAQHIKIYADISRLLPWKASASRAARCSSPRWGCSSRAARGRKSSMGRCGW</sequence>
<comment type="similarity">
    <text evidence="1">Belongs to the BtpA family.</text>
</comment>
<reference evidence="2" key="1">
    <citation type="submission" date="2021-02" db="EMBL/GenBank/DDBJ databases">
        <title>Genome-Resolved Metagenomics of a Microbial Community Performing Photosynthetic Biological Nutrient Removal.</title>
        <authorList>
            <person name="Mcdaniel E.A."/>
        </authorList>
    </citation>
    <scope>NUCLEOTIDE SEQUENCE</scope>
    <source>
        <strain evidence="2">UWPOB_OBS1</strain>
    </source>
</reference>
<dbReference type="PANTHER" id="PTHR21381:SF3">
    <property type="entry name" value="SGC REGION PROTEIN SGCQ-RELATED"/>
    <property type="match status" value="1"/>
</dbReference>